<sequence>MSELAPPSKKSADSAAPAATQQRQSAAVLQDNRTSPVQAKAAPTPNRTGMPDPLKNGIEHLSGMNMDHVRVHFNSDKPAQLNAHAYAQGSQIQLAPGQEKHLPHEAWHVVQQEQGRVRPTMQMKGGVNINDDGGLEREADVMGGRVLQQKVKSEKNNLFFNAASGPTIVQRVVTEGELNFEQLVAEYNFSPTETAILAAWEASPTLHHFESGKVFNALKAAEIETKRVASEEGEGKLFSQNNHKFSTQAPDRLPTLYFNTEGHAKSGRLRQQHSSGPLAKINNDGHVDYFFENQADSEKFRSDLKSTKDKKSIVENLSSYNGGLQAKAGYFHVETSNGKNGRPHGITHRSGGVVVMDGGSHSDQVIDKIHGQITGEIH</sequence>
<dbReference type="InterPro" id="IPR025295">
    <property type="entry name" value="eCIS_core_dom"/>
</dbReference>
<evidence type="ECO:0000259" key="2">
    <source>
        <dbReference type="Pfam" id="PF13699"/>
    </source>
</evidence>
<comment type="caution">
    <text evidence="3">The sequence shown here is derived from an EMBL/GenBank/DDBJ whole genome shotgun (WGS) entry which is preliminary data.</text>
</comment>
<dbReference type="Proteomes" id="UP000814010">
    <property type="component" value="Unassembled WGS sequence"/>
</dbReference>
<reference evidence="3" key="1">
    <citation type="submission" date="2019-11" db="EMBL/GenBank/DDBJ databases">
        <title>Epiphytic Pseudomonas syringae from cherry orchards.</title>
        <authorList>
            <person name="Hulin M.T."/>
        </authorList>
    </citation>
    <scope>NUCLEOTIDE SEQUENCE</scope>
    <source>
        <strain evidence="3">PA-2-5E</strain>
    </source>
</reference>
<evidence type="ECO:0000313" key="3">
    <source>
        <dbReference type="EMBL" id="MCF5630573.1"/>
    </source>
</evidence>
<proteinExistence type="predicted"/>
<organism evidence="3 4">
    <name type="scientific">Pseudomonas syringae</name>
    <dbReference type="NCBI Taxonomy" id="317"/>
    <lineage>
        <taxon>Bacteria</taxon>
        <taxon>Pseudomonadati</taxon>
        <taxon>Pseudomonadota</taxon>
        <taxon>Gammaproteobacteria</taxon>
        <taxon>Pseudomonadales</taxon>
        <taxon>Pseudomonadaceae</taxon>
        <taxon>Pseudomonas</taxon>
    </lineage>
</organism>
<gene>
    <name evidence="3" type="ORF">GIV53_14900</name>
</gene>
<protein>
    <submittedName>
        <fullName evidence="3">DUF4157 domain-containing protein</fullName>
    </submittedName>
</protein>
<evidence type="ECO:0000313" key="4">
    <source>
        <dbReference type="Proteomes" id="UP000814010"/>
    </source>
</evidence>
<dbReference type="AlphaFoldDB" id="A0A9Q4A5L0"/>
<feature type="compositionally biased region" description="Polar residues" evidence="1">
    <location>
        <begin position="20"/>
        <end position="37"/>
    </location>
</feature>
<name>A0A9Q4A5L0_PSESX</name>
<evidence type="ECO:0000256" key="1">
    <source>
        <dbReference type="SAM" id="MobiDB-lite"/>
    </source>
</evidence>
<dbReference type="EMBL" id="WKAE01000155">
    <property type="protein sequence ID" value="MCF5630573.1"/>
    <property type="molecule type" value="Genomic_DNA"/>
</dbReference>
<dbReference type="Pfam" id="PF13699">
    <property type="entry name" value="eCIS_core"/>
    <property type="match status" value="1"/>
</dbReference>
<accession>A0A9Q4A5L0</accession>
<dbReference type="RefSeq" id="WP_236453173.1">
    <property type="nucleotide sequence ID" value="NZ_WKAE01000155.1"/>
</dbReference>
<feature type="domain" description="eCIS core" evidence="2">
    <location>
        <begin position="50"/>
        <end position="115"/>
    </location>
</feature>
<feature type="compositionally biased region" description="Low complexity" evidence="1">
    <location>
        <begin position="1"/>
        <end position="19"/>
    </location>
</feature>
<feature type="region of interest" description="Disordered" evidence="1">
    <location>
        <begin position="1"/>
        <end position="57"/>
    </location>
</feature>